<evidence type="ECO:0000259" key="4">
    <source>
        <dbReference type="PROSITE" id="PS50886"/>
    </source>
</evidence>
<gene>
    <name evidence="5" type="ORF">ACFSTE_09765</name>
</gene>
<dbReference type="RefSeq" id="WP_176029118.1">
    <property type="nucleotide sequence ID" value="NZ_JBHSJV010000001.1"/>
</dbReference>
<dbReference type="Pfam" id="PF01588">
    <property type="entry name" value="tRNA_bind"/>
    <property type="match status" value="1"/>
</dbReference>
<evidence type="ECO:0000256" key="1">
    <source>
        <dbReference type="ARBA" id="ARBA00022555"/>
    </source>
</evidence>
<dbReference type="NCBIfam" id="NF007495">
    <property type="entry name" value="PRK10089.1-4"/>
    <property type="match status" value="1"/>
</dbReference>
<evidence type="ECO:0000313" key="5">
    <source>
        <dbReference type="EMBL" id="MFD2591117.1"/>
    </source>
</evidence>
<dbReference type="InterPro" id="IPR051270">
    <property type="entry name" value="Tyrosine-tRNA_ligase_regulator"/>
</dbReference>
<proteinExistence type="predicted"/>
<dbReference type="EMBL" id="JBHULX010000017">
    <property type="protein sequence ID" value="MFD2591117.1"/>
    <property type="molecule type" value="Genomic_DNA"/>
</dbReference>
<accession>A0ABW5N7V1</accession>
<dbReference type="Proteomes" id="UP001597459">
    <property type="component" value="Unassembled WGS sequence"/>
</dbReference>
<dbReference type="PROSITE" id="PS50886">
    <property type="entry name" value="TRBD"/>
    <property type="match status" value="1"/>
</dbReference>
<sequence length="112" mass="12743">MENNLSWKEFIHVEMRVGTIISAEEFKEARNPAYKLIIDFGDYGTRKTSAQITDFYSPDQLIGRQVVAVINFPPKQIANMMSECLVLGAVNERKEVTLLHPDMKVKNGERIG</sequence>
<dbReference type="PANTHER" id="PTHR11586:SF37">
    <property type="entry name" value="TRNA-BINDING DOMAIN-CONTAINING PROTEIN"/>
    <property type="match status" value="1"/>
</dbReference>
<evidence type="ECO:0000313" key="6">
    <source>
        <dbReference type="Proteomes" id="UP001597459"/>
    </source>
</evidence>
<organism evidence="5 6">
    <name type="scientific">Aquimarina hainanensis</name>
    <dbReference type="NCBI Taxonomy" id="1578017"/>
    <lineage>
        <taxon>Bacteria</taxon>
        <taxon>Pseudomonadati</taxon>
        <taxon>Bacteroidota</taxon>
        <taxon>Flavobacteriia</taxon>
        <taxon>Flavobacteriales</taxon>
        <taxon>Flavobacteriaceae</taxon>
        <taxon>Aquimarina</taxon>
    </lineage>
</organism>
<dbReference type="NCBIfam" id="TIGR02222">
    <property type="entry name" value="chap_CsaA"/>
    <property type="match status" value="1"/>
</dbReference>
<dbReference type="PANTHER" id="PTHR11586">
    <property type="entry name" value="TRNA-AMINOACYLATION COFACTOR ARC1 FAMILY MEMBER"/>
    <property type="match status" value="1"/>
</dbReference>
<dbReference type="Gene3D" id="2.40.50.140">
    <property type="entry name" value="Nucleic acid-binding proteins"/>
    <property type="match status" value="1"/>
</dbReference>
<comment type="caution">
    <text evidence="5">The sequence shown here is derived from an EMBL/GenBank/DDBJ whole genome shotgun (WGS) entry which is preliminary data.</text>
</comment>
<protein>
    <submittedName>
        <fullName evidence="5">tRNA-binding protein</fullName>
    </submittedName>
</protein>
<keyword evidence="2 3" id="KW-0694">RNA-binding</keyword>
<dbReference type="InterPro" id="IPR008231">
    <property type="entry name" value="CsaA"/>
</dbReference>
<dbReference type="InterPro" id="IPR012340">
    <property type="entry name" value="NA-bd_OB-fold"/>
</dbReference>
<evidence type="ECO:0000256" key="2">
    <source>
        <dbReference type="ARBA" id="ARBA00022884"/>
    </source>
</evidence>
<keyword evidence="1 3" id="KW-0820">tRNA-binding</keyword>
<feature type="domain" description="TRNA-binding" evidence="4">
    <location>
        <begin position="9"/>
        <end position="112"/>
    </location>
</feature>
<dbReference type="SUPFAM" id="SSF50249">
    <property type="entry name" value="Nucleic acid-binding proteins"/>
    <property type="match status" value="1"/>
</dbReference>
<dbReference type="CDD" id="cd02798">
    <property type="entry name" value="tRNA_bind_CsaA"/>
    <property type="match status" value="1"/>
</dbReference>
<name>A0ABW5N7V1_9FLAO</name>
<keyword evidence="6" id="KW-1185">Reference proteome</keyword>
<evidence type="ECO:0000256" key="3">
    <source>
        <dbReference type="PROSITE-ProRule" id="PRU00209"/>
    </source>
</evidence>
<dbReference type="InterPro" id="IPR002547">
    <property type="entry name" value="tRNA-bd_dom"/>
</dbReference>
<reference evidence="6" key="1">
    <citation type="journal article" date="2019" name="Int. J. Syst. Evol. Microbiol.">
        <title>The Global Catalogue of Microorganisms (GCM) 10K type strain sequencing project: providing services to taxonomists for standard genome sequencing and annotation.</title>
        <authorList>
            <consortium name="The Broad Institute Genomics Platform"/>
            <consortium name="The Broad Institute Genome Sequencing Center for Infectious Disease"/>
            <person name="Wu L."/>
            <person name="Ma J."/>
        </authorList>
    </citation>
    <scope>NUCLEOTIDE SEQUENCE [LARGE SCALE GENOMIC DNA]</scope>
    <source>
        <strain evidence="6">KCTC 42423</strain>
    </source>
</reference>
<dbReference type="NCBIfam" id="NF007494">
    <property type="entry name" value="PRK10089.1-3"/>
    <property type="match status" value="1"/>
</dbReference>